<proteinExistence type="predicted"/>
<reference evidence="3" key="1">
    <citation type="journal article" date="2019" name="Int. J. Syst. Evol. Microbiol.">
        <title>The Global Catalogue of Microorganisms (GCM) 10K type strain sequencing project: providing services to taxonomists for standard genome sequencing and annotation.</title>
        <authorList>
            <consortium name="The Broad Institute Genomics Platform"/>
            <consortium name="The Broad Institute Genome Sequencing Center for Infectious Disease"/>
            <person name="Wu L."/>
            <person name="Ma J."/>
        </authorList>
    </citation>
    <scope>NUCLEOTIDE SEQUENCE [LARGE SCALE GENOMIC DNA]</scope>
    <source>
        <strain evidence="3">CCUG 58728</strain>
    </source>
</reference>
<gene>
    <name evidence="2" type="ORF">ACFOSE_09645</name>
</gene>
<sequence>GMSDSEAIKEYGLAPQHAVYEELRSNQWYEDHKKTLDFVAKGVTYTLLAVAAVAAIASTGGAAPAVVATVAEGAAVAGTTLAVADAASAYTTGGSFMTGQMMSEDEKVFAAANAVVAVASFGASRYLGGFSQADQASAALGDTSAVSRNINTAKSLSSAANYADYGVNVTQMGYDKIVKGEDPDWTSLASLGVGAVNDHNGNVRAAKAQAGEIDFTASPIRSQKPSAIDSPTVKPADIDLPSKAPKAKVGGGAPTEATPHVKVPDPEVGLLVWLLGLKLLIFQEPRLAMSMHRHGLGK</sequence>
<dbReference type="Proteomes" id="UP001595901">
    <property type="component" value="Unassembled WGS sequence"/>
</dbReference>
<dbReference type="EMBL" id="JBHSAC010000092">
    <property type="protein sequence ID" value="MFC3933000.1"/>
    <property type="molecule type" value="Genomic_DNA"/>
</dbReference>
<evidence type="ECO:0000313" key="3">
    <source>
        <dbReference type="Proteomes" id="UP001595901"/>
    </source>
</evidence>
<evidence type="ECO:0000256" key="1">
    <source>
        <dbReference type="SAM" id="MobiDB-lite"/>
    </source>
</evidence>
<organism evidence="2 3">
    <name type="scientific">Streptococcus dentapri</name>
    <dbReference type="NCBI Taxonomy" id="573564"/>
    <lineage>
        <taxon>Bacteria</taxon>
        <taxon>Bacillati</taxon>
        <taxon>Bacillota</taxon>
        <taxon>Bacilli</taxon>
        <taxon>Lactobacillales</taxon>
        <taxon>Streptococcaceae</taxon>
        <taxon>Streptococcus</taxon>
    </lineage>
</organism>
<dbReference type="RefSeq" id="WP_380432810.1">
    <property type="nucleotide sequence ID" value="NZ_JBHSAC010000092.1"/>
</dbReference>
<feature type="region of interest" description="Disordered" evidence="1">
    <location>
        <begin position="222"/>
        <end position="260"/>
    </location>
</feature>
<evidence type="ECO:0000313" key="2">
    <source>
        <dbReference type="EMBL" id="MFC3933000.1"/>
    </source>
</evidence>
<comment type="caution">
    <text evidence="2">The sequence shown here is derived from an EMBL/GenBank/DDBJ whole genome shotgun (WGS) entry which is preliminary data.</text>
</comment>
<name>A0ABV8D375_9STRE</name>
<protein>
    <submittedName>
        <fullName evidence="2">Uncharacterized protein</fullName>
    </submittedName>
</protein>
<feature type="non-terminal residue" evidence="2">
    <location>
        <position position="1"/>
    </location>
</feature>
<keyword evidence="3" id="KW-1185">Reference proteome</keyword>
<accession>A0ABV8D375</accession>